<dbReference type="GeneID" id="100840239"/>
<evidence type="ECO:0000313" key="3">
    <source>
        <dbReference type="EMBL" id="PNT62635.1"/>
    </source>
</evidence>
<dbReference type="InterPro" id="IPR032675">
    <property type="entry name" value="LRR_dom_sf"/>
</dbReference>
<feature type="domain" description="F-box" evidence="1">
    <location>
        <begin position="2"/>
        <end position="35"/>
    </location>
</feature>
<dbReference type="STRING" id="15368.I1II07"/>
<name>I1II07_BRADI</name>
<dbReference type="InterPro" id="IPR057207">
    <property type="entry name" value="FBXL15_LRR"/>
</dbReference>
<dbReference type="AlphaFoldDB" id="I1II07"/>
<gene>
    <name evidence="4" type="primary">LOC100840239</name>
    <name evidence="3" type="ORF">BRADI_4g06200v3</name>
</gene>
<dbReference type="FunFam" id="3.80.10.10:FF:000653">
    <property type="entry name" value="F-box/LRR-repeat protein 14"/>
    <property type="match status" value="1"/>
</dbReference>
<dbReference type="EMBL" id="CM000883">
    <property type="protein sequence ID" value="PNT62635.1"/>
    <property type="molecule type" value="Genomic_DNA"/>
</dbReference>
<dbReference type="Proteomes" id="UP000008810">
    <property type="component" value="Chromosome 4"/>
</dbReference>
<dbReference type="eggNOG" id="KOG1947">
    <property type="taxonomic scope" value="Eukaryota"/>
</dbReference>
<dbReference type="OMA" id="VDANYRN"/>
<dbReference type="RefSeq" id="XP_024310776.1">
    <property type="nucleotide sequence ID" value="XM_024455008.1"/>
</dbReference>
<dbReference type="GO" id="GO:0019005">
    <property type="term" value="C:SCF ubiquitin ligase complex"/>
    <property type="evidence" value="ECO:0000318"/>
    <property type="project" value="GO_Central"/>
</dbReference>
<dbReference type="InterPro" id="IPR006553">
    <property type="entry name" value="Leu-rich_rpt_Cys-con_subtyp"/>
</dbReference>
<evidence type="ECO:0000313" key="5">
    <source>
        <dbReference type="Proteomes" id="UP000008810"/>
    </source>
</evidence>
<sequence length="489" mass="54572">MEDLPEPLLAEIVKRIPRTSDLNSFSLVSKQLYTIEAAERGAIRVGCGLYPAREVLASLCSRFPNLFKVEINHSGWTPDHGNQLDNQGLFEVSHRCPLLTDLTLSFCSHINDSDLGCLAYCKKLVSLRLHSVPNITSNGLLSVAAGCKTLSGLYLVNCEKIESVEWLEYLGLNGSLEQLVVKKCEGISNYDLLKFGPGWRKLQKFEFEAKGGFWSSPDAYEGFDPLHNAHNPSRYGFCCESLRDLRLACFETNTEAGLRFLLGKCKALEKLCLEYVHGLNDNDMIVVAESCRNLKSISLWLKPLRYDHVFRTAFTDDSLKALAANCPMLEAVELTFAGCAFEYPSEIGFTQNGLVELIQSCPVRFLMLNGANFFDDEGMMALSTAPFLETIDLVDCQAVTDNGIRFITCTPRLRNLALRHCDNVTDGGVAQFGHAQKLESLVIDCCCRVSSQAIQGTARSVHYSNCAGLGLLKRMYALEMNNWMQYFQY</sequence>
<dbReference type="HOGENOM" id="CLU_031019_1_0_1"/>
<reference evidence="3" key="2">
    <citation type="submission" date="2017-06" db="EMBL/GenBank/DDBJ databases">
        <title>WGS assembly of Brachypodium distachyon.</title>
        <authorList>
            <consortium name="The International Brachypodium Initiative"/>
            <person name="Lucas S."/>
            <person name="Harmon-Smith M."/>
            <person name="Lail K."/>
            <person name="Tice H."/>
            <person name="Grimwood J."/>
            <person name="Bruce D."/>
            <person name="Barry K."/>
            <person name="Shu S."/>
            <person name="Lindquist E."/>
            <person name="Wang M."/>
            <person name="Pitluck S."/>
            <person name="Vogel J.P."/>
            <person name="Garvin D.F."/>
            <person name="Mockler T.C."/>
            <person name="Schmutz J."/>
            <person name="Rokhsar D."/>
            <person name="Bevan M.W."/>
        </authorList>
    </citation>
    <scope>NUCLEOTIDE SEQUENCE</scope>
    <source>
        <strain evidence="3">Bd21</strain>
    </source>
</reference>
<dbReference type="SUPFAM" id="SSF52047">
    <property type="entry name" value="RNI-like"/>
    <property type="match status" value="2"/>
</dbReference>
<dbReference type="Gramene" id="PNT62635">
    <property type="protein sequence ID" value="PNT62635"/>
    <property type="gene ID" value="BRADI_4g06200v3"/>
</dbReference>
<dbReference type="Gramene" id="KQJ86545">
    <property type="protein sequence ID" value="KQJ86545"/>
    <property type="gene ID" value="BRADI_4g06200v3"/>
</dbReference>
<dbReference type="EnsemblPlants" id="PNT62635">
    <property type="protein sequence ID" value="PNT62635"/>
    <property type="gene ID" value="BRADI_4g06200v3"/>
</dbReference>
<dbReference type="Pfam" id="PF25372">
    <property type="entry name" value="DUF7885"/>
    <property type="match status" value="1"/>
</dbReference>
<evidence type="ECO:0000259" key="2">
    <source>
        <dbReference type="Pfam" id="PF25372"/>
    </source>
</evidence>
<dbReference type="FunFam" id="1.20.1280.50:FF:000023">
    <property type="entry name" value="F-box/LRR-repeat protein 4"/>
    <property type="match status" value="1"/>
</dbReference>
<feature type="domain" description="F-box/LRR-repeat protein 15-like leucin rich repeat" evidence="2">
    <location>
        <begin position="368"/>
        <end position="454"/>
    </location>
</feature>
<dbReference type="Gene3D" id="1.20.1280.50">
    <property type="match status" value="1"/>
</dbReference>
<dbReference type="OrthoDB" id="595131at2759"/>
<protein>
    <recommendedName>
        <fullName evidence="6">F-box domain-containing protein</fullName>
    </recommendedName>
</protein>
<dbReference type="EMBL" id="CM000883">
    <property type="protein sequence ID" value="KQJ86545.1"/>
    <property type="molecule type" value="Genomic_DNA"/>
</dbReference>
<accession>I1II07</accession>
<dbReference type="Pfam" id="PF00646">
    <property type="entry name" value="F-box"/>
    <property type="match status" value="1"/>
</dbReference>
<dbReference type="PANTHER" id="PTHR13318">
    <property type="entry name" value="PARTNER OF PAIRED, ISOFORM B-RELATED"/>
    <property type="match status" value="1"/>
</dbReference>
<dbReference type="EnsemblPlants" id="KQJ86545">
    <property type="protein sequence ID" value="KQJ86545"/>
    <property type="gene ID" value="BRADI_4g06200v3"/>
</dbReference>
<dbReference type="KEGG" id="bdi:100840239"/>
<evidence type="ECO:0008006" key="6">
    <source>
        <dbReference type="Google" id="ProtNLM"/>
    </source>
</evidence>
<dbReference type="Gene3D" id="3.80.10.10">
    <property type="entry name" value="Ribonuclease Inhibitor"/>
    <property type="match status" value="2"/>
</dbReference>
<reference evidence="3 4" key="1">
    <citation type="journal article" date="2010" name="Nature">
        <title>Genome sequencing and analysis of the model grass Brachypodium distachyon.</title>
        <authorList>
            <consortium name="International Brachypodium Initiative"/>
        </authorList>
    </citation>
    <scope>NUCLEOTIDE SEQUENCE [LARGE SCALE GENOMIC DNA]</scope>
    <source>
        <strain evidence="3">Bd21</strain>
        <strain evidence="4">cv. Bd21</strain>
    </source>
</reference>
<organism evidence="3">
    <name type="scientific">Brachypodium distachyon</name>
    <name type="common">Purple false brome</name>
    <name type="synonym">Trachynia distachya</name>
    <dbReference type="NCBI Taxonomy" id="15368"/>
    <lineage>
        <taxon>Eukaryota</taxon>
        <taxon>Viridiplantae</taxon>
        <taxon>Streptophyta</taxon>
        <taxon>Embryophyta</taxon>
        <taxon>Tracheophyta</taxon>
        <taxon>Spermatophyta</taxon>
        <taxon>Magnoliopsida</taxon>
        <taxon>Liliopsida</taxon>
        <taxon>Poales</taxon>
        <taxon>Poaceae</taxon>
        <taxon>BOP clade</taxon>
        <taxon>Pooideae</taxon>
        <taxon>Stipodae</taxon>
        <taxon>Brachypodieae</taxon>
        <taxon>Brachypodium</taxon>
    </lineage>
</organism>
<dbReference type="PANTHER" id="PTHR13318:SF182">
    <property type="entry name" value="F-BOX_LRR-REPEAT PROTEIN 14"/>
    <property type="match status" value="1"/>
</dbReference>
<dbReference type="GO" id="GO:0031146">
    <property type="term" value="P:SCF-dependent proteasomal ubiquitin-dependent protein catabolic process"/>
    <property type="evidence" value="ECO:0000318"/>
    <property type="project" value="GO_Central"/>
</dbReference>
<dbReference type="SMART" id="SM00367">
    <property type="entry name" value="LRR_CC"/>
    <property type="match status" value="6"/>
</dbReference>
<dbReference type="RefSeq" id="XP_014758201.1">
    <property type="nucleotide sequence ID" value="XM_014902715.2"/>
</dbReference>
<reference evidence="4" key="3">
    <citation type="submission" date="2018-08" db="UniProtKB">
        <authorList>
            <consortium name="EnsemblPlants"/>
        </authorList>
    </citation>
    <scope>IDENTIFICATION</scope>
    <source>
        <strain evidence="4">cv. Bd21</strain>
    </source>
</reference>
<keyword evidence="5" id="KW-1185">Reference proteome</keyword>
<dbReference type="RefSeq" id="XP_014758202.1">
    <property type="nucleotide sequence ID" value="XM_014902716.2"/>
</dbReference>
<evidence type="ECO:0000313" key="4">
    <source>
        <dbReference type="EnsemblPlants" id="KQJ86545"/>
    </source>
</evidence>
<dbReference type="FunFam" id="3.80.10.10:FF:000537">
    <property type="entry name" value="F-box domain containing protein"/>
    <property type="match status" value="1"/>
</dbReference>
<dbReference type="InterPro" id="IPR001810">
    <property type="entry name" value="F-box_dom"/>
</dbReference>
<evidence type="ECO:0000259" key="1">
    <source>
        <dbReference type="Pfam" id="PF00646"/>
    </source>
</evidence>
<proteinExistence type="predicted"/>